<sequence>MDDNFVKFVPTNEPSYGIEENKWIFKTSSQTVREQYSGVVRLIQDGTRLYDSLSPSDKPEFLNNLQQEFIANPYQDPVSQIVKTMTEIIKDENTIIYMNIYTKYLDSSYGLTIY</sequence>
<dbReference type="Proteomes" id="UP000789901">
    <property type="component" value="Unassembled WGS sequence"/>
</dbReference>
<accession>A0ABN7VGV3</accession>
<dbReference type="EMBL" id="CAJVQB010014963">
    <property type="protein sequence ID" value="CAG8771687.1"/>
    <property type="molecule type" value="Genomic_DNA"/>
</dbReference>
<proteinExistence type="predicted"/>
<protein>
    <submittedName>
        <fullName evidence="1">28858_t:CDS:1</fullName>
    </submittedName>
</protein>
<comment type="caution">
    <text evidence="1">The sequence shown here is derived from an EMBL/GenBank/DDBJ whole genome shotgun (WGS) entry which is preliminary data.</text>
</comment>
<evidence type="ECO:0000313" key="1">
    <source>
        <dbReference type="EMBL" id="CAG8771687.1"/>
    </source>
</evidence>
<reference evidence="1 2" key="1">
    <citation type="submission" date="2021-06" db="EMBL/GenBank/DDBJ databases">
        <authorList>
            <person name="Kallberg Y."/>
            <person name="Tangrot J."/>
            <person name="Rosling A."/>
        </authorList>
    </citation>
    <scope>NUCLEOTIDE SEQUENCE [LARGE SCALE GENOMIC DNA]</scope>
    <source>
        <strain evidence="1 2">120-4 pot B 10/14</strain>
    </source>
</reference>
<keyword evidence="2" id="KW-1185">Reference proteome</keyword>
<name>A0ABN7VGV3_GIGMA</name>
<evidence type="ECO:0000313" key="2">
    <source>
        <dbReference type="Proteomes" id="UP000789901"/>
    </source>
</evidence>
<feature type="non-terminal residue" evidence="1">
    <location>
        <position position="114"/>
    </location>
</feature>
<gene>
    <name evidence="1" type="ORF">GMARGA_LOCUS18592</name>
</gene>
<organism evidence="1 2">
    <name type="scientific">Gigaspora margarita</name>
    <dbReference type="NCBI Taxonomy" id="4874"/>
    <lineage>
        <taxon>Eukaryota</taxon>
        <taxon>Fungi</taxon>
        <taxon>Fungi incertae sedis</taxon>
        <taxon>Mucoromycota</taxon>
        <taxon>Glomeromycotina</taxon>
        <taxon>Glomeromycetes</taxon>
        <taxon>Diversisporales</taxon>
        <taxon>Gigasporaceae</taxon>
        <taxon>Gigaspora</taxon>
    </lineage>
</organism>